<keyword evidence="5" id="KW-1185">Reference proteome</keyword>
<evidence type="ECO:0000256" key="1">
    <source>
        <dbReference type="SAM" id="Phobius"/>
    </source>
</evidence>
<evidence type="ECO:0008006" key="6">
    <source>
        <dbReference type="Google" id="ProtNLM"/>
    </source>
</evidence>
<keyword evidence="1" id="KW-0472">Membrane</keyword>
<dbReference type="SUPFAM" id="SSF55073">
    <property type="entry name" value="Nucleotide cyclase"/>
    <property type="match status" value="1"/>
</dbReference>
<keyword evidence="1" id="KW-1133">Transmembrane helix</keyword>
<name>A0A317C3F2_9GAMM</name>
<dbReference type="OrthoDB" id="9813913at2"/>
<dbReference type="InterPro" id="IPR029787">
    <property type="entry name" value="Nucleotide_cyclase"/>
</dbReference>
<feature type="domain" description="GGDEF" evidence="3">
    <location>
        <begin position="233"/>
        <end position="365"/>
    </location>
</feature>
<comment type="caution">
    <text evidence="4">The sequence shown here is derived from an EMBL/GenBank/DDBJ whole genome shotgun (WGS) entry which is preliminary data.</text>
</comment>
<gene>
    <name evidence="4" type="ORF">DKT75_20685</name>
</gene>
<feature type="domain" description="EAL" evidence="2">
    <location>
        <begin position="374"/>
        <end position="625"/>
    </location>
</feature>
<feature type="transmembrane region" description="Helical" evidence="1">
    <location>
        <begin position="71"/>
        <end position="90"/>
    </location>
</feature>
<dbReference type="CDD" id="cd01948">
    <property type="entry name" value="EAL"/>
    <property type="match status" value="1"/>
</dbReference>
<dbReference type="PANTHER" id="PTHR44757:SF2">
    <property type="entry name" value="BIOFILM ARCHITECTURE MAINTENANCE PROTEIN MBAA"/>
    <property type="match status" value="1"/>
</dbReference>
<keyword evidence="1" id="KW-0812">Transmembrane</keyword>
<dbReference type="InterPro" id="IPR052155">
    <property type="entry name" value="Biofilm_reg_signaling"/>
</dbReference>
<dbReference type="InterPro" id="IPR000160">
    <property type="entry name" value="GGDEF_dom"/>
</dbReference>
<dbReference type="Pfam" id="PF00990">
    <property type="entry name" value="GGDEF"/>
    <property type="match status" value="1"/>
</dbReference>
<feature type="transmembrane region" description="Helical" evidence="1">
    <location>
        <begin position="121"/>
        <end position="145"/>
    </location>
</feature>
<dbReference type="Proteomes" id="UP000245506">
    <property type="component" value="Unassembled WGS sequence"/>
</dbReference>
<reference evidence="4 5" key="1">
    <citation type="submission" date="2018-05" db="EMBL/GenBank/DDBJ databases">
        <title>Leucothrix arctica sp. nov., isolated from Arctic seawater.</title>
        <authorList>
            <person name="Choi A."/>
            <person name="Baek K."/>
        </authorList>
    </citation>
    <scope>NUCLEOTIDE SEQUENCE [LARGE SCALE GENOMIC DNA]</scope>
    <source>
        <strain evidence="4 5">IMCC9719</strain>
    </source>
</reference>
<evidence type="ECO:0000313" key="5">
    <source>
        <dbReference type="Proteomes" id="UP000245506"/>
    </source>
</evidence>
<protein>
    <recommendedName>
        <fullName evidence="6">GGDEF-domain containing protein</fullName>
    </recommendedName>
</protein>
<proteinExistence type="predicted"/>
<feature type="transmembrane region" description="Helical" evidence="1">
    <location>
        <begin position="157"/>
        <end position="175"/>
    </location>
</feature>
<dbReference type="NCBIfam" id="TIGR00254">
    <property type="entry name" value="GGDEF"/>
    <property type="match status" value="1"/>
</dbReference>
<dbReference type="PANTHER" id="PTHR44757">
    <property type="entry name" value="DIGUANYLATE CYCLASE DGCP"/>
    <property type="match status" value="1"/>
</dbReference>
<dbReference type="SUPFAM" id="SSF141868">
    <property type="entry name" value="EAL domain-like"/>
    <property type="match status" value="1"/>
</dbReference>
<dbReference type="EMBL" id="QGKL01000043">
    <property type="protein sequence ID" value="PWQ93108.1"/>
    <property type="molecule type" value="Genomic_DNA"/>
</dbReference>
<dbReference type="Gene3D" id="3.30.70.270">
    <property type="match status" value="1"/>
</dbReference>
<dbReference type="Gene3D" id="3.20.20.450">
    <property type="entry name" value="EAL domain"/>
    <property type="match status" value="1"/>
</dbReference>
<evidence type="ECO:0000313" key="4">
    <source>
        <dbReference type="EMBL" id="PWQ93108.1"/>
    </source>
</evidence>
<dbReference type="InterPro" id="IPR001633">
    <property type="entry name" value="EAL_dom"/>
</dbReference>
<evidence type="ECO:0000259" key="2">
    <source>
        <dbReference type="PROSITE" id="PS50883"/>
    </source>
</evidence>
<dbReference type="CDD" id="cd01949">
    <property type="entry name" value="GGDEF"/>
    <property type="match status" value="1"/>
</dbReference>
<dbReference type="PROSITE" id="PS50883">
    <property type="entry name" value="EAL"/>
    <property type="match status" value="1"/>
</dbReference>
<dbReference type="AlphaFoldDB" id="A0A317C3F2"/>
<dbReference type="InterPro" id="IPR035919">
    <property type="entry name" value="EAL_sf"/>
</dbReference>
<dbReference type="PROSITE" id="PS50887">
    <property type="entry name" value="GGDEF"/>
    <property type="match status" value="1"/>
</dbReference>
<accession>A0A317C3F2</accession>
<dbReference type="RefSeq" id="WP_109826639.1">
    <property type="nucleotide sequence ID" value="NZ_QGKL01000043.1"/>
</dbReference>
<dbReference type="SMART" id="SM00052">
    <property type="entry name" value="EAL"/>
    <property type="match status" value="1"/>
</dbReference>
<sequence>MRLNEFPVMQSRYVQLLRVIQCIHVFLSITVFAQSFSQSTPLAGFNINFFLDLGMVVVMQLLIAQVKKGRVALAVNIHQLITLFFLILMALMHGNLANPGVVAFPISLLLVSIYTRQANYLIYFSIVFLVVMGLGLNIHFGWLAVSNENLGTERSHLIRLLAVFSFTGFLSWTLVRDLKFAYTEQLKERERLKTAKKQIQQLADTDQLTGLLNRYGAKNKFDDLLKKTDFSRSSVLLLFFDIDDFKLINDQHGHHIGDEVLLVIGQRLQHSMNEDAVISRLGGDEFIIAFAHDSAFHLAEYLDCLLIEVAKPIRIESAAMEITSSIGVAVAGHPEYSFAELCRKADIAMYQAKEDGKNHYCHYCDDLEHAYMANLKLLQGMQEAVEKDGLALHYQPKINTATNQVIGAEALLRWEKYNPAAYTADQIIPVIETTNLIHEVGYWILRQACQDCKAWCDTGADYPVSVNISWRQLTDKNFASNVKQILDDVGLLPSSLMLEVAESALNQEGSDVMSQLQQVKAYGIKLAIDCFGVGPSNLAYLVDLDVDELKMDLGFTRKLNSSHKARSIVTAFVKMANQLGMQLVALGVEKEEDDRILRALGCVIEQGFLWNKPVPANELGQLVRY</sequence>
<dbReference type="InterPro" id="IPR043128">
    <property type="entry name" value="Rev_trsase/Diguanyl_cyclase"/>
</dbReference>
<dbReference type="SMART" id="SM00267">
    <property type="entry name" value="GGDEF"/>
    <property type="match status" value="1"/>
</dbReference>
<feature type="transmembrane region" description="Helical" evidence="1">
    <location>
        <begin position="42"/>
        <end position="64"/>
    </location>
</feature>
<feature type="transmembrane region" description="Helical" evidence="1">
    <location>
        <begin position="96"/>
        <end position="114"/>
    </location>
</feature>
<evidence type="ECO:0000259" key="3">
    <source>
        <dbReference type="PROSITE" id="PS50887"/>
    </source>
</evidence>
<organism evidence="4 5">
    <name type="scientific">Leucothrix arctica</name>
    <dbReference type="NCBI Taxonomy" id="1481894"/>
    <lineage>
        <taxon>Bacteria</taxon>
        <taxon>Pseudomonadati</taxon>
        <taxon>Pseudomonadota</taxon>
        <taxon>Gammaproteobacteria</taxon>
        <taxon>Thiotrichales</taxon>
        <taxon>Thiotrichaceae</taxon>
        <taxon>Leucothrix</taxon>
    </lineage>
</organism>
<feature type="transmembrane region" description="Helical" evidence="1">
    <location>
        <begin position="16"/>
        <end position="36"/>
    </location>
</feature>
<dbReference type="Pfam" id="PF00563">
    <property type="entry name" value="EAL"/>
    <property type="match status" value="1"/>
</dbReference>